<dbReference type="GeneID" id="6078066"/>
<dbReference type="KEGG" id="lbc:LACBIDRAFT_328319"/>
<feature type="region of interest" description="Disordered" evidence="1">
    <location>
        <begin position="127"/>
        <end position="156"/>
    </location>
</feature>
<protein>
    <submittedName>
        <fullName evidence="2">Predicted protein</fullName>
    </submittedName>
</protein>
<accession>B0DEI7</accession>
<evidence type="ECO:0000313" key="2">
    <source>
        <dbReference type="EMBL" id="EDR07038.1"/>
    </source>
</evidence>
<sequence length="242" mass="27867">MSTAELAQAAQQAHTLTPGFLEDVRVATSTLLNFYNRHREGLLAHQRTVEEDAYGKAERFVRLLIDKNMWYNAAQWLNHPWILAYTEMARAGPSVDWTKMFSIPQPTTPTFFMEELGLAVNYMQQSFTPPPVERTSRPEGSRSVSRSRQVSPPDPKEVHLDTALYQKKIDFRSLSPPPNFDMQTMQQEIRRLAHGQADLLQKLRDQQAQVSVMESSTPTMREYSAFVIKIWLAVLCRRKLQV</sequence>
<dbReference type="RefSeq" id="XP_001882411.1">
    <property type="nucleotide sequence ID" value="XM_001882376.1"/>
</dbReference>
<evidence type="ECO:0000313" key="3">
    <source>
        <dbReference type="Proteomes" id="UP000001194"/>
    </source>
</evidence>
<dbReference type="HOGENOM" id="CLU_1147354_0_0_1"/>
<dbReference type="OrthoDB" id="10665417at2759"/>
<organism evidence="3">
    <name type="scientific">Laccaria bicolor (strain S238N-H82 / ATCC MYA-4686)</name>
    <name type="common">Bicoloured deceiver</name>
    <name type="synonym">Laccaria laccata var. bicolor</name>
    <dbReference type="NCBI Taxonomy" id="486041"/>
    <lineage>
        <taxon>Eukaryota</taxon>
        <taxon>Fungi</taxon>
        <taxon>Dikarya</taxon>
        <taxon>Basidiomycota</taxon>
        <taxon>Agaricomycotina</taxon>
        <taxon>Agaricomycetes</taxon>
        <taxon>Agaricomycetidae</taxon>
        <taxon>Agaricales</taxon>
        <taxon>Agaricineae</taxon>
        <taxon>Hydnangiaceae</taxon>
        <taxon>Laccaria</taxon>
    </lineage>
</organism>
<reference evidence="2 3" key="1">
    <citation type="journal article" date="2008" name="Nature">
        <title>The genome of Laccaria bicolor provides insights into mycorrhizal symbiosis.</title>
        <authorList>
            <person name="Martin F."/>
            <person name="Aerts A."/>
            <person name="Ahren D."/>
            <person name="Brun A."/>
            <person name="Danchin E.G.J."/>
            <person name="Duchaussoy F."/>
            <person name="Gibon J."/>
            <person name="Kohler A."/>
            <person name="Lindquist E."/>
            <person name="Pereda V."/>
            <person name="Salamov A."/>
            <person name="Shapiro H.J."/>
            <person name="Wuyts J."/>
            <person name="Blaudez D."/>
            <person name="Buee M."/>
            <person name="Brokstein P."/>
            <person name="Canbaeck B."/>
            <person name="Cohen D."/>
            <person name="Courty P.E."/>
            <person name="Coutinho P.M."/>
            <person name="Delaruelle C."/>
            <person name="Detter J.C."/>
            <person name="Deveau A."/>
            <person name="DiFazio S."/>
            <person name="Duplessis S."/>
            <person name="Fraissinet-Tachet L."/>
            <person name="Lucic E."/>
            <person name="Frey-Klett P."/>
            <person name="Fourrey C."/>
            <person name="Feussner I."/>
            <person name="Gay G."/>
            <person name="Grimwood J."/>
            <person name="Hoegger P.J."/>
            <person name="Jain P."/>
            <person name="Kilaru S."/>
            <person name="Labbe J."/>
            <person name="Lin Y.C."/>
            <person name="Legue V."/>
            <person name="Le Tacon F."/>
            <person name="Marmeisse R."/>
            <person name="Melayah D."/>
            <person name="Montanini B."/>
            <person name="Muratet M."/>
            <person name="Nehls U."/>
            <person name="Niculita-Hirzel H."/>
            <person name="Oudot-Le Secq M.P."/>
            <person name="Peter M."/>
            <person name="Quesneville H."/>
            <person name="Rajashekar B."/>
            <person name="Reich M."/>
            <person name="Rouhier N."/>
            <person name="Schmutz J."/>
            <person name="Yin T."/>
            <person name="Chalot M."/>
            <person name="Henrissat B."/>
            <person name="Kuees U."/>
            <person name="Lucas S."/>
            <person name="Van de Peer Y."/>
            <person name="Podila G.K."/>
            <person name="Polle A."/>
            <person name="Pukkila P.J."/>
            <person name="Richardson P.M."/>
            <person name="Rouze P."/>
            <person name="Sanders I.R."/>
            <person name="Stajich J.E."/>
            <person name="Tunlid A."/>
            <person name="Tuskan G."/>
            <person name="Grigoriev I.V."/>
        </authorList>
    </citation>
    <scope>NUCLEOTIDE SEQUENCE [LARGE SCALE GENOMIC DNA]</scope>
    <source>
        <strain evidence="3">S238N-H82 / ATCC MYA-4686</strain>
    </source>
</reference>
<gene>
    <name evidence="2" type="ORF">LACBIDRAFT_328319</name>
</gene>
<proteinExistence type="predicted"/>
<dbReference type="InParanoid" id="B0DEI7"/>
<dbReference type="EMBL" id="DS547106">
    <property type="protein sequence ID" value="EDR07038.1"/>
    <property type="molecule type" value="Genomic_DNA"/>
</dbReference>
<evidence type="ECO:0000256" key="1">
    <source>
        <dbReference type="SAM" id="MobiDB-lite"/>
    </source>
</evidence>
<feature type="compositionally biased region" description="Low complexity" evidence="1">
    <location>
        <begin position="141"/>
        <end position="151"/>
    </location>
</feature>
<name>B0DEI7_LACBS</name>
<keyword evidence="3" id="KW-1185">Reference proteome</keyword>
<dbReference type="Proteomes" id="UP000001194">
    <property type="component" value="Unassembled WGS sequence"/>
</dbReference>
<dbReference type="AlphaFoldDB" id="B0DEI7"/>